<name>D7SNI3_VITVI</name>
<gene>
    <name evidence="1" type="ordered locus">VIT_05s0029g01390</name>
</gene>
<evidence type="ECO:0000313" key="2">
    <source>
        <dbReference type="Proteomes" id="UP000009183"/>
    </source>
</evidence>
<dbReference type="InParanoid" id="D7SNI3"/>
<organism evidence="1 2">
    <name type="scientific">Vitis vinifera</name>
    <name type="common">Grape</name>
    <dbReference type="NCBI Taxonomy" id="29760"/>
    <lineage>
        <taxon>Eukaryota</taxon>
        <taxon>Viridiplantae</taxon>
        <taxon>Streptophyta</taxon>
        <taxon>Embryophyta</taxon>
        <taxon>Tracheophyta</taxon>
        <taxon>Spermatophyta</taxon>
        <taxon>Magnoliopsida</taxon>
        <taxon>eudicotyledons</taxon>
        <taxon>Gunneridae</taxon>
        <taxon>Pentapetalae</taxon>
        <taxon>rosids</taxon>
        <taxon>Vitales</taxon>
        <taxon>Vitaceae</taxon>
        <taxon>Viteae</taxon>
        <taxon>Vitis</taxon>
    </lineage>
</organism>
<reference evidence="2" key="1">
    <citation type="journal article" date="2007" name="Nature">
        <title>The grapevine genome sequence suggests ancestral hexaploidization in major angiosperm phyla.</title>
        <authorList>
            <consortium name="The French-Italian Public Consortium for Grapevine Genome Characterization."/>
            <person name="Jaillon O."/>
            <person name="Aury J.-M."/>
            <person name="Noel B."/>
            <person name="Policriti A."/>
            <person name="Clepet C."/>
            <person name="Casagrande A."/>
            <person name="Choisne N."/>
            <person name="Aubourg S."/>
            <person name="Vitulo N."/>
            <person name="Jubin C."/>
            <person name="Vezzi A."/>
            <person name="Legeai F."/>
            <person name="Hugueney P."/>
            <person name="Dasilva C."/>
            <person name="Horner D."/>
            <person name="Mica E."/>
            <person name="Jublot D."/>
            <person name="Poulain J."/>
            <person name="Bruyere C."/>
            <person name="Billault A."/>
            <person name="Segurens B."/>
            <person name="Gouyvenoux M."/>
            <person name="Ugarte E."/>
            <person name="Cattonaro F."/>
            <person name="Anthouard V."/>
            <person name="Vico V."/>
            <person name="Del Fabbro C."/>
            <person name="Alaux M."/>
            <person name="Di Gaspero G."/>
            <person name="Dumas V."/>
            <person name="Felice N."/>
            <person name="Paillard S."/>
            <person name="Juman I."/>
            <person name="Moroldo M."/>
            <person name="Scalabrin S."/>
            <person name="Canaguier A."/>
            <person name="Le Clainche I."/>
            <person name="Malacrida G."/>
            <person name="Durand E."/>
            <person name="Pesole G."/>
            <person name="Laucou V."/>
            <person name="Chatelet P."/>
            <person name="Merdinoglu D."/>
            <person name="Delledonne M."/>
            <person name="Pezzotti M."/>
            <person name="Lecharny A."/>
            <person name="Scarpelli C."/>
            <person name="Artiguenave F."/>
            <person name="Pe M.E."/>
            <person name="Valle G."/>
            <person name="Morgante M."/>
            <person name="Caboche M."/>
            <person name="Adam-Blondon A.-F."/>
            <person name="Weissenbach J."/>
            <person name="Quetier F."/>
            <person name="Wincker P."/>
        </authorList>
    </citation>
    <scope>NUCLEOTIDE SEQUENCE [LARGE SCALE GENOMIC DNA]</scope>
    <source>
        <strain evidence="2">cv. Pinot noir / PN40024</strain>
    </source>
</reference>
<keyword evidence="2" id="KW-1185">Reference proteome</keyword>
<dbReference type="Proteomes" id="UP000009183">
    <property type="component" value="Chromosome 5"/>
</dbReference>
<dbReference type="AlphaFoldDB" id="D7SNI3"/>
<sequence length="55" mass="6215">MVSDCNGYFFLNFSSHSLCVGGGWCYRVGRDWLVYGSKLYWLGGVPRQDFLGSGR</sequence>
<proteinExistence type="predicted"/>
<dbReference type="HOGENOM" id="CLU_3036315_0_0_1"/>
<evidence type="ECO:0000313" key="1">
    <source>
        <dbReference type="EMBL" id="CBI17212.3"/>
    </source>
</evidence>
<dbReference type="EMBL" id="FN594958">
    <property type="protein sequence ID" value="CBI17212.3"/>
    <property type="molecule type" value="Genomic_DNA"/>
</dbReference>
<accession>D7SNI3</accession>
<protein>
    <submittedName>
        <fullName evidence="1">Uncharacterized protein</fullName>
    </submittedName>
</protein>
<dbReference type="PaxDb" id="29760-VIT_05s0029g01390.t01"/>